<reference evidence="1" key="1">
    <citation type="journal article" date="2021" name="Nat. Commun.">
        <title>Genetic determinants of endophytism in the Arabidopsis root mycobiome.</title>
        <authorList>
            <person name="Mesny F."/>
            <person name="Miyauchi S."/>
            <person name="Thiergart T."/>
            <person name="Pickel B."/>
            <person name="Atanasova L."/>
            <person name="Karlsson M."/>
            <person name="Huettel B."/>
            <person name="Barry K.W."/>
            <person name="Haridas S."/>
            <person name="Chen C."/>
            <person name="Bauer D."/>
            <person name="Andreopoulos W."/>
            <person name="Pangilinan J."/>
            <person name="LaButti K."/>
            <person name="Riley R."/>
            <person name="Lipzen A."/>
            <person name="Clum A."/>
            <person name="Drula E."/>
            <person name="Henrissat B."/>
            <person name="Kohler A."/>
            <person name="Grigoriev I.V."/>
            <person name="Martin F.M."/>
            <person name="Hacquard S."/>
        </authorList>
    </citation>
    <scope>NUCLEOTIDE SEQUENCE</scope>
    <source>
        <strain evidence="1">FSSC 5 MPI-SDFR-AT-0091</strain>
    </source>
</reference>
<keyword evidence="2" id="KW-1185">Reference proteome</keyword>
<organism evidence="1 2">
    <name type="scientific">Fusarium solani</name>
    <name type="common">Filamentous fungus</name>
    <dbReference type="NCBI Taxonomy" id="169388"/>
    <lineage>
        <taxon>Eukaryota</taxon>
        <taxon>Fungi</taxon>
        <taxon>Dikarya</taxon>
        <taxon>Ascomycota</taxon>
        <taxon>Pezizomycotina</taxon>
        <taxon>Sordariomycetes</taxon>
        <taxon>Hypocreomycetidae</taxon>
        <taxon>Hypocreales</taxon>
        <taxon>Nectriaceae</taxon>
        <taxon>Fusarium</taxon>
        <taxon>Fusarium solani species complex</taxon>
    </lineage>
</organism>
<gene>
    <name evidence="1" type="ORF">B0J15DRAFT_411139</name>
</gene>
<name>A0A9P9FZV6_FUSSL</name>
<proteinExistence type="predicted"/>
<accession>A0A9P9FZV6</accession>
<dbReference type="EMBL" id="JAGTJS010000042">
    <property type="protein sequence ID" value="KAH7229956.1"/>
    <property type="molecule type" value="Genomic_DNA"/>
</dbReference>
<evidence type="ECO:0000313" key="1">
    <source>
        <dbReference type="EMBL" id="KAH7229956.1"/>
    </source>
</evidence>
<dbReference type="OrthoDB" id="5152837at2759"/>
<evidence type="ECO:0000313" key="2">
    <source>
        <dbReference type="Proteomes" id="UP000736672"/>
    </source>
</evidence>
<dbReference type="Proteomes" id="UP000736672">
    <property type="component" value="Unassembled WGS sequence"/>
</dbReference>
<comment type="caution">
    <text evidence="1">The sequence shown here is derived from an EMBL/GenBank/DDBJ whole genome shotgun (WGS) entry which is preliminary data.</text>
</comment>
<evidence type="ECO:0008006" key="3">
    <source>
        <dbReference type="Google" id="ProtNLM"/>
    </source>
</evidence>
<dbReference type="Gene3D" id="1.10.510.10">
    <property type="entry name" value="Transferase(Phosphotransferase) domain 1"/>
    <property type="match status" value="1"/>
</dbReference>
<dbReference type="InterPro" id="IPR011009">
    <property type="entry name" value="Kinase-like_dom_sf"/>
</dbReference>
<dbReference type="SUPFAM" id="SSF56112">
    <property type="entry name" value="Protein kinase-like (PK-like)"/>
    <property type="match status" value="1"/>
</dbReference>
<protein>
    <recommendedName>
        <fullName evidence="3">Protein kinase domain-containing protein</fullName>
    </recommendedName>
</protein>
<dbReference type="AlphaFoldDB" id="A0A9P9FZV6"/>
<sequence>MVLQRKRPFYREVKPIPALPALKCYLNRRPEADYHPYYQIQPNSTTWVGRHRQIMARQLVTVRELRRTALSEIHRLACILHDNIARPLSFYHTGNQFFVVQEYLYLDIFDLLPLSAMEVSCVMKQVTCGLQCLKEQSVMFGIDSIRVDFNGVVKIGQHAVSTD</sequence>